<evidence type="ECO:0000313" key="11">
    <source>
        <dbReference type="Proteomes" id="UP000321129"/>
    </source>
</evidence>
<keyword evidence="2" id="KW-0479">Metal-binding</keyword>
<keyword evidence="4" id="KW-0847">Vitamin C</keyword>
<comment type="caution">
    <text evidence="10">The sequence shown here is derived from an EMBL/GenBank/DDBJ whole genome shotgun (WGS) entry which is preliminary data.</text>
</comment>
<dbReference type="OrthoDB" id="269774at2"/>
<name>A0A5C6UBB3_9SPHN</name>
<sequence length="299" mass="32994">MIADSRSANLGAALFNRAYDLIDCAPAQRDFKRARELFSQAAAAGNLDAVRMVGNFAARGIAQRRDWTAALASYRHVATVDAQTERTIKLIDSMVLTSDGNPVTAAQLEQISAKPRIARIAQFLTADECDMLISLSAPMSRPAQVVDPYSGRLIHDPVRKAHSAFFGILSESPFVHAINRRIALASSTDVDQGEPLQILRYRVGDEYRPHVDNVAGDDNDRLITFLICLDDRFSGGETEFPLAGVKVRLEKGAAMMFYNCQGNQPDPLAVHAGLPVTKGEKIIASRWIRKRRFSPWPDQ</sequence>
<dbReference type="PROSITE" id="PS51471">
    <property type="entry name" value="FE2OG_OXY"/>
    <property type="match status" value="1"/>
</dbReference>
<keyword evidence="5" id="KW-0223">Dioxygenase</keyword>
<evidence type="ECO:0000256" key="7">
    <source>
        <dbReference type="ARBA" id="ARBA00023004"/>
    </source>
</evidence>
<dbReference type="PANTHER" id="PTHR10869:SF246">
    <property type="entry name" value="TRANSMEMBRANE PROLYL 4-HYDROXYLASE"/>
    <property type="match status" value="1"/>
</dbReference>
<dbReference type="Gene3D" id="1.25.40.10">
    <property type="entry name" value="Tetratricopeptide repeat domain"/>
    <property type="match status" value="1"/>
</dbReference>
<evidence type="ECO:0000256" key="3">
    <source>
        <dbReference type="ARBA" id="ARBA00022824"/>
    </source>
</evidence>
<dbReference type="Pfam" id="PF13640">
    <property type="entry name" value="2OG-FeII_Oxy_3"/>
    <property type="match status" value="1"/>
</dbReference>
<keyword evidence="3" id="KW-0256">Endoplasmic reticulum</keyword>
<dbReference type="InterPro" id="IPR005123">
    <property type="entry name" value="Oxoglu/Fe-dep_dioxygenase_dom"/>
</dbReference>
<evidence type="ECO:0000256" key="5">
    <source>
        <dbReference type="ARBA" id="ARBA00022964"/>
    </source>
</evidence>
<dbReference type="AlphaFoldDB" id="A0A5C6UBB3"/>
<evidence type="ECO:0000313" key="10">
    <source>
        <dbReference type="EMBL" id="TXC69048.1"/>
    </source>
</evidence>
<dbReference type="InterPro" id="IPR011990">
    <property type="entry name" value="TPR-like_helical_dom_sf"/>
</dbReference>
<evidence type="ECO:0000256" key="2">
    <source>
        <dbReference type="ARBA" id="ARBA00022723"/>
    </source>
</evidence>
<keyword evidence="11" id="KW-1185">Reference proteome</keyword>
<keyword evidence="6" id="KW-0560">Oxidoreductase</keyword>
<accession>A0A5C6UBB3</accession>
<reference evidence="10 11" key="1">
    <citation type="submission" date="2019-08" db="EMBL/GenBank/DDBJ databases">
        <title>Sphingorhabdus soil sp. nov., isolated from arctic soil.</title>
        <authorList>
            <person name="Liu Y."/>
        </authorList>
    </citation>
    <scope>NUCLEOTIDE SEQUENCE [LARGE SCALE GENOMIC DNA]</scope>
    <source>
        <strain evidence="10 11">D-2Q-5-6</strain>
    </source>
</reference>
<protein>
    <recommendedName>
        <fullName evidence="9">Fe2OG dioxygenase domain-containing protein</fullName>
    </recommendedName>
</protein>
<evidence type="ECO:0000256" key="4">
    <source>
        <dbReference type="ARBA" id="ARBA00022896"/>
    </source>
</evidence>
<dbReference type="GO" id="GO:0005506">
    <property type="term" value="F:iron ion binding"/>
    <property type="evidence" value="ECO:0007669"/>
    <property type="project" value="InterPro"/>
</dbReference>
<feature type="domain" description="Fe2OG dioxygenase" evidence="9">
    <location>
        <begin position="192"/>
        <end position="290"/>
    </location>
</feature>
<dbReference type="InterPro" id="IPR006620">
    <property type="entry name" value="Pro_4_hyd_alph"/>
</dbReference>
<dbReference type="EMBL" id="VOPY01000002">
    <property type="protein sequence ID" value="TXC69048.1"/>
    <property type="molecule type" value="Genomic_DNA"/>
</dbReference>
<dbReference type="PANTHER" id="PTHR10869">
    <property type="entry name" value="PROLYL 4-HYDROXYLASE ALPHA SUBUNIT"/>
    <property type="match status" value="1"/>
</dbReference>
<dbReference type="InterPro" id="IPR044862">
    <property type="entry name" value="Pro_4_hyd_alph_FE2OG_OXY"/>
</dbReference>
<dbReference type="GO" id="GO:0004656">
    <property type="term" value="F:procollagen-proline 4-dioxygenase activity"/>
    <property type="evidence" value="ECO:0007669"/>
    <property type="project" value="TreeGrafter"/>
</dbReference>
<dbReference type="SUPFAM" id="SSF81901">
    <property type="entry name" value="HCP-like"/>
    <property type="match status" value="1"/>
</dbReference>
<evidence type="ECO:0000259" key="9">
    <source>
        <dbReference type="PROSITE" id="PS51471"/>
    </source>
</evidence>
<keyword evidence="7" id="KW-0408">Iron</keyword>
<keyword evidence="8" id="KW-0325">Glycoprotein</keyword>
<organism evidence="10 11">
    <name type="scientific">Flavisphingopyxis soli</name>
    <dbReference type="NCBI Taxonomy" id="2601267"/>
    <lineage>
        <taxon>Bacteria</taxon>
        <taxon>Pseudomonadati</taxon>
        <taxon>Pseudomonadota</taxon>
        <taxon>Alphaproteobacteria</taxon>
        <taxon>Sphingomonadales</taxon>
        <taxon>Sphingopyxidaceae</taxon>
        <taxon>Flavisphingopyxis</taxon>
    </lineage>
</organism>
<gene>
    <name evidence="10" type="ORF">FSZ31_08915</name>
</gene>
<comment type="cofactor">
    <cofactor evidence="1">
        <name>L-ascorbate</name>
        <dbReference type="ChEBI" id="CHEBI:38290"/>
    </cofactor>
</comment>
<evidence type="ECO:0000256" key="8">
    <source>
        <dbReference type="ARBA" id="ARBA00023180"/>
    </source>
</evidence>
<dbReference type="Proteomes" id="UP000321129">
    <property type="component" value="Unassembled WGS sequence"/>
</dbReference>
<dbReference type="GO" id="GO:0031418">
    <property type="term" value="F:L-ascorbic acid binding"/>
    <property type="evidence" value="ECO:0007669"/>
    <property type="project" value="UniProtKB-KW"/>
</dbReference>
<proteinExistence type="predicted"/>
<dbReference type="Gene3D" id="2.60.120.620">
    <property type="entry name" value="q2cbj1_9rhob like domain"/>
    <property type="match status" value="1"/>
</dbReference>
<evidence type="ECO:0000256" key="1">
    <source>
        <dbReference type="ARBA" id="ARBA00001961"/>
    </source>
</evidence>
<dbReference type="InterPro" id="IPR045054">
    <property type="entry name" value="P4HA-like"/>
</dbReference>
<dbReference type="RefSeq" id="WP_147123002.1">
    <property type="nucleotide sequence ID" value="NZ_VOPY01000002.1"/>
</dbReference>
<evidence type="ECO:0000256" key="6">
    <source>
        <dbReference type="ARBA" id="ARBA00023002"/>
    </source>
</evidence>
<dbReference type="SMART" id="SM00702">
    <property type="entry name" value="P4Hc"/>
    <property type="match status" value="1"/>
</dbReference>